<sequence length="108" mass="12261">MHLSKYVSKSDSNLISYPPNEQKARRKWNEPTADSKSSRENSERAPSFTSEWEEIDKIMSSIDAGITTGLEEINDGVARMIPMWKLCLQSQSASGMVSHWLDSHPAYR</sequence>
<name>A0ACB8FNF8_9SAUR</name>
<reference evidence="1" key="1">
    <citation type="submission" date="2021-08" db="EMBL/GenBank/DDBJ databases">
        <title>The first chromosome-level gecko genome reveals the dynamic sex chromosomes of Neotropical dwarf geckos (Sphaerodactylidae: Sphaerodactylus).</title>
        <authorList>
            <person name="Pinto B.J."/>
            <person name="Keating S.E."/>
            <person name="Gamble T."/>
        </authorList>
    </citation>
    <scope>NUCLEOTIDE SEQUENCE</scope>
    <source>
        <strain evidence="1">TG3544</strain>
    </source>
</reference>
<comment type="caution">
    <text evidence="1">The sequence shown here is derived from an EMBL/GenBank/DDBJ whole genome shotgun (WGS) entry which is preliminary data.</text>
</comment>
<keyword evidence="2" id="KW-1185">Reference proteome</keyword>
<evidence type="ECO:0000313" key="1">
    <source>
        <dbReference type="EMBL" id="KAH8007066.1"/>
    </source>
</evidence>
<gene>
    <name evidence="1" type="primary">ANKS1B_1</name>
    <name evidence="1" type="ORF">K3G42_016549</name>
</gene>
<dbReference type="EMBL" id="CM037619">
    <property type="protein sequence ID" value="KAH8007066.1"/>
    <property type="molecule type" value="Genomic_DNA"/>
</dbReference>
<proteinExistence type="predicted"/>
<protein>
    <submittedName>
        <fullName evidence="1">Ankyrin repeat and sterile alpha motif domain-containing protein 1B</fullName>
    </submittedName>
</protein>
<evidence type="ECO:0000313" key="2">
    <source>
        <dbReference type="Proteomes" id="UP000827872"/>
    </source>
</evidence>
<dbReference type="Proteomes" id="UP000827872">
    <property type="component" value="Linkage Group LG06"/>
</dbReference>
<organism evidence="1 2">
    <name type="scientific">Sphaerodactylus townsendi</name>
    <dbReference type="NCBI Taxonomy" id="933632"/>
    <lineage>
        <taxon>Eukaryota</taxon>
        <taxon>Metazoa</taxon>
        <taxon>Chordata</taxon>
        <taxon>Craniata</taxon>
        <taxon>Vertebrata</taxon>
        <taxon>Euteleostomi</taxon>
        <taxon>Lepidosauria</taxon>
        <taxon>Squamata</taxon>
        <taxon>Bifurcata</taxon>
        <taxon>Gekkota</taxon>
        <taxon>Sphaerodactylidae</taxon>
        <taxon>Sphaerodactylus</taxon>
    </lineage>
</organism>
<accession>A0ACB8FNF8</accession>